<feature type="region of interest" description="Disordered" evidence="2">
    <location>
        <begin position="52"/>
        <end position="73"/>
    </location>
</feature>
<feature type="non-terminal residue" evidence="3">
    <location>
        <position position="1"/>
    </location>
</feature>
<feature type="compositionally biased region" description="Basic and acidic residues" evidence="2">
    <location>
        <begin position="151"/>
        <end position="165"/>
    </location>
</feature>
<evidence type="ECO:0000256" key="2">
    <source>
        <dbReference type="SAM" id="MobiDB-lite"/>
    </source>
</evidence>
<keyword evidence="4" id="KW-1185">Reference proteome</keyword>
<name>A0AA36G9U6_9BILA</name>
<reference evidence="3" key="1">
    <citation type="submission" date="2023-06" db="EMBL/GenBank/DDBJ databases">
        <authorList>
            <person name="Delattre M."/>
        </authorList>
    </citation>
    <scope>NUCLEOTIDE SEQUENCE</scope>
    <source>
        <strain evidence="3">AF72</strain>
    </source>
</reference>
<protein>
    <submittedName>
        <fullName evidence="3">Uncharacterized protein</fullName>
    </submittedName>
</protein>
<feature type="region of interest" description="Disordered" evidence="2">
    <location>
        <begin position="151"/>
        <end position="174"/>
    </location>
</feature>
<evidence type="ECO:0000313" key="4">
    <source>
        <dbReference type="Proteomes" id="UP001177023"/>
    </source>
</evidence>
<sequence length="174" mass="19797">MSGVCCKHVHMVHLKFAPDNNSLDITDGGPGLDHIEIAAFDDVEHAENLVEQNRNQENDKENAAPKENPNKQTTLAAEIKYAKEKLRNNLAGLRFDVLAYQGQAEQDLELLQNVNEEIEKLTQKFKNDMASSSRLALRDERDGPIREAAARFQHERLERRTEHNRTTAAKRKAQ</sequence>
<dbReference type="EMBL" id="CATQJA010002706">
    <property type="protein sequence ID" value="CAJ0585484.1"/>
    <property type="molecule type" value="Genomic_DNA"/>
</dbReference>
<proteinExistence type="predicted"/>
<keyword evidence="1" id="KW-0175">Coiled coil</keyword>
<evidence type="ECO:0000256" key="1">
    <source>
        <dbReference type="SAM" id="Coils"/>
    </source>
</evidence>
<dbReference type="AlphaFoldDB" id="A0AA36G9U6"/>
<gene>
    <name evidence="3" type="ORF">MSPICULIGERA_LOCUS23504</name>
</gene>
<comment type="caution">
    <text evidence="3">The sequence shown here is derived from an EMBL/GenBank/DDBJ whole genome shotgun (WGS) entry which is preliminary data.</text>
</comment>
<feature type="compositionally biased region" description="Basic and acidic residues" evidence="2">
    <location>
        <begin position="52"/>
        <end position="64"/>
    </location>
</feature>
<evidence type="ECO:0000313" key="3">
    <source>
        <dbReference type="EMBL" id="CAJ0585484.1"/>
    </source>
</evidence>
<accession>A0AA36G9U6</accession>
<organism evidence="3 4">
    <name type="scientific">Mesorhabditis spiculigera</name>
    <dbReference type="NCBI Taxonomy" id="96644"/>
    <lineage>
        <taxon>Eukaryota</taxon>
        <taxon>Metazoa</taxon>
        <taxon>Ecdysozoa</taxon>
        <taxon>Nematoda</taxon>
        <taxon>Chromadorea</taxon>
        <taxon>Rhabditida</taxon>
        <taxon>Rhabditina</taxon>
        <taxon>Rhabditomorpha</taxon>
        <taxon>Rhabditoidea</taxon>
        <taxon>Rhabditidae</taxon>
        <taxon>Mesorhabditinae</taxon>
        <taxon>Mesorhabditis</taxon>
    </lineage>
</organism>
<feature type="coiled-coil region" evidence="1">
    <location>
        <begin position="101"/>
        <end position="131"/>
    </location>
</feature>
<dbReference type="Proteomes" id="UP001177023">
    <property type="component" value="Unassembled WGS sequence"/>
</dbReference>